<evidence type="ECO:0000256" key="7">
    <source>
        <dbReference type="ARBA" id="ARBA00023141"/>
    </source>
</evidence>
<dbReference type="InterPro" id="IPR018204">
    <property type="entry name" value="Trp_synthase_alpha_AS"/>
</dbReference>
<dbReference type="EMBL" id="UINC01025514">
    <property type="protein sequence ID" value="SVB01222.1"/>
    <property type="molecule type" value="Genomic_DNA"/>
</dbReference>
<accession>A0A382AJC3</accession>
<dbReference type="InterPro" id="IPR013785">
    <property type="entry name" value="Aldolase_TIM"/>
</dbReference>
<dbReference type="EC" id="4.2.1.20" evidence="4"/>
<comment type="function">
    <text evidence="1">The alpha subunit is responsible for the aldol cleavage of indoleglycerol phosphate to indole and glyceraldehyde 3-phosphate.</text>
</comment>
<evidence type="ECO:0000256" key="4">
    <source>
        <dbReference type="ARBA" id="ARBA00012043"/>
    </source>
</evidence>
<dbReference type="PROSITE" id="PS00167">
    <property type="entry name" value="TRP_SYNTHASE_ALPHA"/>
    <property type="match status" value="1"/>
</dbReference>
<keyword evidence="8" id="KW-0456">Lyase</keyword>
<protein>
    <recommendedName>
        <fullName evidence="4">tryptophan synthase</fullName>
        <ecNumber evidence="4">4.2.1.20</ecNumber>
    </recommendedName>
</protein>
<comment type="subunit">
    <text evidence="3">Tetramer of two alpha and two beta chains.</text>
</comment>
<reference evidence="10" key="1">
    <citation type="submission" date="2018-05" db="EMBL/GenBank/DDBJ databases">
        <authorList>
            <person name="Lanie J.A."/>
            <person name="Ng W.-L."/>
            <person name="Kazmierczak K.M."/>
            <person name="Andrzejewski T.M."/>
            <person name="Davidsen T.M."/>
            <person name="Wayne K.J."/>
            <person name="Tettelin H."/>
            <person name="Glass J.I."/>
            <person name="Rusch D."/>
            <person name="Podicherti R."/>
            <person name="Tsui H.-C.T."/>
            <person name="Winkler M.E."/>
        </authorList>
    </citation>
    <scope>NUCLEOTIDE SEQUENCE</scope>
</reference>
<dbReference type="GO" id="GO:0005829">
    <property type="term" value="C:cytosol"/>
    <property type="evidence" value="ECO:0007669"/>
    <property type="project" value="TreeGrafter"/>
</dbReference>
<evidence type="ECO:0000256" key="1">
    <source>
        <dbReference type="ARBA" id="ARBA00003365"/>
    </source>
</evidence>
<dbReference type="PANTHER" id="PTHR43406">
    <property type="entry name" value="TRYPTOPHAN SYNTHASE, ALPHA CHAIN"/>
    <property type="match status" value="1"/>
</dbReference>
<dbReference type="Gene3D" id="3.20.20.70">
    <property type="entry name" value="Aldolase class I"/>
    <property type="match status" value="1"/>
</dbReference>
<evidence type="ECO:0000256" key="6">
    <source>
        <dbReference type="ARBA" id="ARBA00022822"/>
    </source>
</evidence>
<evidence type="ECO:0000256" key="5">
    <source>
        <dbReference type="ARBA" id="ARBA00022605"/>
    </source>
</evidence>
<evidence type="ECO:0000313" key="10">
    <source>
        <dbReference type="EMBL" id="SVB01222.1"/>
    </source>
</evidence>
<dbReference type="UniPathway" id="UPA00035">
    <property type="reaction ID" value="UER00044"/>
</dbReference>
<dbReference type="InterPro" id="IPR002028">
    <property type="entry name" value="Trp_synthase_suA"/>
</dbReference>
<dbReference type="FunFam" id="3.20.20.70:FF:000037">
    <property type="entry name" value="Tryptophan synthase alpha chain"/>
    <property type="match status" value="1"/>
</dbReference>
<gene>
    <name evidence="10" type="ORF">METZ01_LOCUS154076</name>
</gene>
<dbReference type="AlphaFoldDB" id="A0A382AJC3"/>
<dbReference type="NCBIfam" id="TIGR00262">
    <property type="entry name" value="trpA"/>
    <property type="match status" value="1"/>
</dbReference>
<dbReference type="GO" id="GO:0004834">
    <property type="term" value="F:tryptophan synthase activity"/>
    <property type="evidence" value="ECO:0007669"/>
    <property type="project" value="UniProtKB-EC"/>
</dbReference>
<proteinExistence type="inferred from homology"/>
<dbReference type="HAMAP" id="MF_00131">
    <property type="entry name" value="Trp_synth_alpha"/>
    <property type="match status" value="1"/>
</dbReference>
<dbReference type="CDD" id="cd04724">
    <property type="entry name" value="Tryptophan_synthase_alpha"/>
    <property type="match status" value="1"/>
</dbReference>
<comment type="catalytic activity">
    <reaction evidence="9">
        <text>(1S,2R)-1-C-(indol-3-yl)glycerol 3-phosphate + L-serine = D-glyceraldehyde 3-phosphate + L-tryptophan + H2O</text>
        <dbReference type="Rhea" id="RHEA:10532"/>
        <dbReference type="ChEBI" id="CHEBI:15377"/>
        <dbReference type="ChEBI" id="CHEBI:33384"/>
        <dbReference type="ChEBI" id="CHEBI:57912"/>
        <dbReference type="ChEBI" id="CHEBI:58866"/>
        <dbReference type="ChEBI" id="CHEBI:59776"/>
        <dbReference type="EC" id="4.2.1.20"/>
    </reaction>
</comment>
<organism evidence="10">
    <name type="scientific">marine metagenome</name>
    <dbReference type="NCBI Taxonomy" id="408172"/>
    <lineage>
        <taxon>unclassified sequences</taxon>
        <taxon>metagenomes</taxon>
        <taxon>ecological metagenomes</taxon>
    </lineage>
</organism>
<dbReference type="PANTHER" id="PTHR43406:SF1">
    <property type="entry name" value="TRYPTOPHAN SYNTHASE ALPHA CHAIN, CHLOROPLASTIC"/>
    <property type="match status" value="1"/>
</dbReference>
<comment type="pathway">
    <text evidence="2">Amino-acid biosynthesis; L-tryptophan biosynthesis; L-tryptophan from chorismate: step 5/5.</text>
</comment>
<dbReference type="Pfam" id="PF00290">
    <property type="entry name" value="Trp_syntA"/>
    <property type="match status" value="1"/>
</dbReference>
<dbReference type="SUPFAM" id="SSF51366">
    <property type="entry name" value="Ribulose-phoshate binding barrel"/>
    <property type="match status" value="1"/>
</dbReference>
<name>A0A382AJC3_9ZZZZ</name>
<keyword evidence="6" id="KW-0822">Tryptophan biosynthesis</keyword>
<keyword evidence="5" id="KW-0028">Amino-acid biosynthesis</keyword>
<evidence type="ECO:0000256" key="8">
    <source>
        <dbReference type="ARBA" id="ARBA00023239"/>
    </source>
</evidence>
<keyword evidence="7" id="KW-0057">Aromatic amino acid biosynthesis</keyword>
<evidence type="ECO:0000256" key="3">
    <source>
        <dbReference type="ARBA" id="ARBA00011270"/>
    </source>
</evidence>
<evidence type="ECO:0000256" key="9">
    <source>
        <dbReference type="ARBA" id="ARBA00049047"/>
    </source>
</evidence>
<dbReference type="InterPro" id="IPR011060">
    <property type="entry name" value="RibuloseP-bd_barrel"/>
</dbReference>
<sequence>MNRIAEKFETLRKERRTALIPYISSGYPDLDTTRRFVLELERCGANIVELGVPFSDPVADGPTIQRASLRALQQGTTLKGIVETVTAIRKDSRIPIALMTYYNPVLAFGVRKFCREAAQAGVDGLIIPDLPPEEAGDLIASCREQNIATVFLVAPTSSEDRIAKIDSYTTGFLYCVSLTGVTGARTSMGEDVPVFMETVRSRSTHPLAIGFGISTPVQAYEAAKLADGIIVGSAVINVIEQCETVDEMVTGVGEFTKSLRDGIDQ</sequence>
<evidence type="ECO:0000256" key="2">
    <source>
        <dbReference type="ARBA" id="ARBA00004733"/>
    </source>
</evidence>